<dbReference type="KEGG" id="hco:LOKO_03377"/>
<dbReference type="AlphaFoldDB" id="A0A120JWS0"/>
<dbReference type="OrthoDB" id="8653364at2"/>
<dbReference type="GO" id="GO:0008874">
    <property type="term" value="F:gluconate 5-dehydrogenase activity"/>
    <property type="evidence" value="ECO:0007669"/>
    <property type="project" value="UniProtKB-EC"/>
</dbReference>
<evidence type="ECO:0000259" key="3">
    <source>
        <dbReference type="SMART" id="SM00822"/>
    </source>
</evidence>
<dbReference type="SUPFAM" id="SSF51735">
    <property type="entry name" value="NAD(P)-binding Rossmann-fold domains"/>
    <property type="match status" value="1"/>
</dbReference>
<dbReference type="PROSITE" id="PS00061">
    <property type="entry name" value="ADH_SHORT"/>
    <property type="match status" value="1"/>
</dbReference>
<evidence type="ECO:0000256" key="1">
    <source>
        <dbReference type="ARBA" id="ARBA00006484"/>
    </source>
</evidence>
<dbReference type="EC" id="1.1.1.69" evidence="4"/>
<dbReference type="InterPro" id="IPR002347">
    <property type="entry name" value="SDR_fam"/>
</dbReference>
<dbReference type="InterPro" id="IPR020904">
    <property type="entry name" value="Sc_DH/Rdtase_CS"/>
</dbReference>
<evidence type="ECO:0000313" key="5">
    <source>
        <dbReference type="Proteomes" id="UP000063387"/>
    </source>
</evidence>
<dbReference type="RefSeq" id="WP_066451810.1">
    <property type="nucleotide sequence ID" value="NZ_CP014226.1"/>
</dbReference>
<feature type="domain" description="Ketoreductase" evidence="3">
    <location>
        <begin position="14"/>
        <end position="186"/>
    </location>
</feature>
<dbReference type="Pfam" id="PF13561">
    <property type="entry name" value="adh_short_C2"/>
    <property type="match status" value="1"/>
</dbReference>
<dbReference type="STRING" id="507626.LOKO_03377"/>
<reference evidence="4 5" key="2">
    <citation type="submission" date="2016-02" db="EMBL/GenBank/DDBJ databases">
        <authorList>
            <person name="Wen L."/>
            <person name="He K."/>
            <person name="Yang H."/>
        </authorList>
    </citation>
    <scope>NUCLEOTIDE SEQUENCE [LARGE SCALE GENOMIC DNA]</scope>
    <source>
        <strain evidence="4 5">AGD 8-3</strain>
    </source>
</reference>
<organism evidence="4 5">
    <name type="scientific">Halomonas chromatireducens</name>
    <dbReference type="NCBI Taxonomy" id="507626"/>
    <lineage>
        <taxon>Bacteria</taxon>
        <taxon>Pseudomonadati</taxon>
        <taxon>Pseudomonadota</taxon>
        <taxon>Gammaproteobacteria</taxon>
        <taxon>Oceanospirillales</taxon>
        <taxon>Halomonadaceae</taxon>
        <taxon>Halomonas</taxon>
    </lineage>
</organism>
<keyword evidence="5" id="KW-1185">Reference proteome</keyword>
<dbReference type="PROSITE" id="PS51257">
    <property type="entry name" value="PROKAR_LIPOPROTEIN"/>
    <property type="match status" value="1"/>
</dbReference>
<protein>
    <submittedName>
        <fullName evidence="4">Gluconate 5-dehydrogenase</fullName>
        <ecNumber evidence="4">1.1.1.69</ecNumber>
    </submittedName>
</protein>
<evidence type="ECO:0000256" key="2">
    <source>
        <dbReference type="ARBA" id="ARBA00023002"/>
    </source>
</evidence>
<sequence length="250" mass="26117">MRLPQTPDGRLDGKRALVTGASQGLGLAVSCALAQAGAHVSLVARGREKLEALVEALKSAGHAAEALPLDVNDSSAVKSALSGLRFDILVNNAGTNRPKPIADVSEEDYAAVMDLNVRATYFITQTVIELMPDGGSVINLSSQMGHVGAANRSLYCASKSAVEGMTRAMAVELGPRGIRVNSLCPTFIETPMTRPYFQEPGFLEGVLDKIPLGRLGQIEDVMGPAVFLASPASAMVTGSALMVDGGWTAH</sequence>
<dbReference type="PANTHER" id="PTHR43477">
    <property type="entry name" value="DIHYDROANTICAPSIN 7-DEHYDROGENASE"/>
    <property type="match status" value="1"/>
</dbReference>
<dbReference type="InterPro" id="IPR036291">
    <property type="entry name" value="NAD(P)-bd_dom_sf"/>
</dbReference>
<reference evidence="4 5" key="1">
    <citation type="journal article" date="2016" name="Genome Announc.">
        <title>Draft Genome Sequence of 'Halomonas chromatireducens' Strain AGD 8-3, a Haloalkaliphilic Chromate- and Selenite-Reducing Gammaproteobacterium.</title>
        <authorList>
            <person name="Sharko F.S."/>
            <person name="Shapovalova A.A."/>
            <person name="Tsygankova S.V."/>
            <person name="Komova A.V."/>
            <person name="Boulygina E.S."/>
            <person name="Teslyuk A.B."/>
            <person name="Gotovtsev P.M."/>
            <person name="Namsaraev Z.B."/>
            <person name="Khijniak T.V."/>
            <person name="Nedoluzhko A.V."/>
            <person name="Vasilov R.G."/>
        </authorList>
    </citation>
    <scope>NUCLEOTIDE SEQUENCE [LARGE SCALE GENOMIC DNA]</scope>
    <source>
        <strain evidence="4 5">AGD 8-3</strain>
    </source>
</reference>
<dbReference type="InterPro" id="IPR057326">
    <property type="entry name" value="KR_dom"/>
</dbReference>
<dbReference type="FunFam" id="3.40.50.720:FF:000084">
    <property type="entry name" value="Short-chain dehydrogenase reductase"/>
    <property type="match status" value="1"/>
</dbReference>
<dbReference type="PATRIC" id="fig|507626.3.peg.3379"/>
<gene>
    <name evidence="4" type="primary">gno</name>
    <name evidence="4" type="ORF">LOKO_03377</name>
</gene>
<accession>A0A120JWS0</accession>
<dbReference type="PRINTS" id="PR00080">
    <property type="entry name" value="SDRFAMILY"/>
</dbReference>
<dbReference type="Proteomes" id="UP000063387">
    <property type="component" value="Chromosome"/>
</dbReference>
<dbReference type="Gene3D" id="3.40.50.720">
    <property type="entry name" value="NAD(P)-binding Rossmann-like Domain"/>
    <property type="match status" value="1"/>
</dbReference>
<dbReference type="InterPro" id="IPR051122">
    <property type="entry name" value="SDR_DHRS6-like"/>
</dbReference>
<keyword evidence="2 4" id="KW-0560">Oxidoreductase</keyword>
<dbReference type="PRINTS" id="PR00081">
    <property type="entry name" value="GDHRDH"/>
</dbReference>
<dbReference type="SMART" id="SM00822">
    <property type="entry name" value="PKS_KR"/>
    <property type="match status" value="1"/>
</dbReference>
<proteinExistence type="inferred from homology"/>
<dbReference type="PANTHER" id="PTHR43477:SF1">
    <property type="entry name" value="DIHYDROANTICAPSIN 7-DEHYDROGENASE"/>
    <property type="match status" value="1"/>
</dbReference>
<comment type="similarity">
    <text evidence="1">Belongs to the short-chain dehydrogenases/reductases (SDR) family.</text>
</comment>
<evidence type="ECO:0000313" key="4">
    <source>
        <dbReference type="EMBL" id="AMD02421.1"/>
    </source>
</evidence>
<dbReference type="EMBL" id="CP014226">
    <property type="protein sequence ID" value="AMD02421.1"/>
    <property type="molecule type" value="Genomic_DNA"/>
</dbReference>
<name>A0A120JWS0_9GAMM</name>